<dbReference type="Proteomes" id="UP000321571">
    <property type="component" value="Unassembled WGS sequence"/>
</dbReference>
<keyword evidence="1" id="KW-0472">Membrane</keyword>
<feature type="transmembrane region" description="Helical" evidence="1">
    <location>
        <begin position="144"/>
        <end position="163"/>
    </location>
</feature>
<keyword evidence="3" id="KW-1185">Reference proteome</keyword>
<feature type="transmembrane region" description="Helical" evidence="1">
    <location>
        <begin position="212"/>
        <end position="241"/>
    </location>
</feature>
<sequence length="577" mass="63969">MGLVSPNLPDLDVEEWRAKPRAERTKALQQHWATNGFGTPYAVYLLYVLKIGLYMLGGLLFAASTPGIGGLGDLSDWWNQPVVFQKVILWTLMFEVLGFGCGFGPLTLRFLPPIGTFLYWLRPGTIRLPPWPDRVPLTRGSRRTIVDVVLYLGVIAAALYALLAPADRLVTGLNGDGFAILEPHRLVPLAVLLPLLGLRDKTIFLAARAEHYWVTLLVFFFPFVDMIVAAKLIMVAIWWGAATSKLNDHFPYVVATMLANSPLVPPFLKPFLWRDVKEDVTPSPYARFVAHAGTVVEFGIPLVLLLSTGGWLTLVALLVITLFHLNILSAIPMGVPLEWNVMMMFGAWVLFGEYSDYGFGDVTQPLLVYGLLALIVAAVAWGNVRPDQWSFLPSMRYYAGTWATSVWLFRPEAEEVYAQKIAKAAQLPQRQLARLYPPEAVDLMMGKLGAWRGLHPHGRAMAGLYPHAADDHEDRLVLDGEMVAGSAIGWNFGDGHLHHEALLAAVQERCGFAPGDLRVIMMESPPMGRPVQQYRIHDAATGLIESGEVDVAEMISRQPWDGSLPFRVVARTDDSAR</sequence>
<dbReference type="EMBL" id="VDUX01000006">
    <property type="protein sequence ID" value="TXL57593.1"/>
    <property type="molecule type" value="Genomic_DNA"/>
</dbReference>
<evidence type="ECO:0000256" key="1">
    <source>
        <dbReference type="SAM" id="Phobius"/>
    </source>
</evidence>
<dbReference type="InterPro" id="IPR021941">
    <property type="entry name" value="DUF3556_TM"/>
</dbReference>
<dbReference type="OrthoDB" id="3520547at2"/>
<reference evidence="2 3" key="1">
    <citation type="submission" date="2019-06" db="EMBL/GenBank/DDBJ databases">
        <title>Aeromicrobium sp. nov., isolated from a maize field.</title>
        <authorList>
            <person name="Lin S.-Y."/>
            <person name="Tsai C.-F."/>
            <person name="Young C.-C."/>
        </authorList>
    </citation>
    <scope>NUCLEOTIDE SEQUENCE [LARGE SCALE GENOMIC DNA]</scope>
    <source>
        <strain evidence="2 3">CC-CFT486</strain>
    </source>
</reference>
<dbReference type="RefSeq" id="WP_147687118.1">
    <property type="nucleotide sequence ID" value="NZ_VDUX01000006.1"/>
</dbReference>
<feature type="transmembrane region" description="Helical" evidence="1">
    <location>
        <begin position="366"/>
        <end position="384"/>
    </location>
</feature>
<proteinExistence type="predicted"/>
<feature type="transmembrane region" description="Helical" evidence="1">
    <location>
        <begin position="83"/>
        <end position="108"/>
    </location>
</feature>
<keyword evidence="1" id="KW-0812">Transmembrane</keyword>
<accession>A0A5C8NFA2</accession>
<organism evidence="2 3">
    <name type="scientific">Aeromicrobium terrae</name>
    <dbReference type="NCBI Taxonomy" id="2498846"/>
    <lineage>
        <taxon>Bacteria</taxon>
        <taxon>Bacillati</taxon>
        <taxon>Actinomycetota</taxon>
        <taxon>Actinomycetes</taxon>
        <taxon>Propionibacteriales</taxon>
        <taxon>Nocardioidaceae</taxon>
        <taxon>Aeromicrobium</taxon>
    </lineage>
</organism>
<dbReference type="Pfam" id="PF12077">
    <property type="entry name" value="DUF3556"/>
    <property type="match status" value="1"/>
</dbReference>
<evidence type="ECO:0000313" key="2">
    <source>
        <dbReference type="EMBL" id="TXL57593.1"/>
    </source>
</evidence>
<evidence type="ECO:0000313" key="3">
    <source>
        <dbReference type="Proteomes" id="UP000321571"/>
    </source>
</evidence>
<dbReference type="AlphaFoldDB" id="A0A5C8NFA2"/>
<comment type="caution">
    <text evidence="2">The sequence shown here is derived from an EMBL/GenBank/DDBJ whole genome shotgun (WGS) entry which is preliminary data.</text>
</comment>
<gene>
    <name evidence="2" type="ORF">FHP06_12435</name>
</gene>
<feature type="transmembrane region" description="Helical" evidence="1">
    <location>
        <begin position="41"/>
        <end position="63"/>
    </location>
</feature>
<name>A0A5C8NFA2_9ACTN</name>
<keyword evidence="1" id="KW-1133">Transmembrane helix</keyword>
<feature type="transmembrane region" description="Helical" evidence="1">
    <location>
        <begin position="298"/>
        <end position="325"/>
    </location>
</feature>
<protein>
    <submittedName>
        <fullName evidence="2">DUF3556 domain-containing protein</fullName>
    </submittedName>
</protein>